<accession>A0A6N4ST87</accession>
<keyword evidence="1" id="KW-0472">Membrane</keyword>
<protein>
    <submittedName>
        <fullName evidence="2">Uncharacterized protein</fullName>
    </submittedName>
</protein>
<dbReference type="AlphaFoldDB" id="A0A6N4ST87"/>
<proteinExistence type="predicted"/>
<keyword evidence="1" id="KW-0812">Transmembrane</keyword>
<feature type="transmembrane region" description="Helical" evidence="1">
    <location>
        <begin position="197"/>
        <end position="223"/>
    </location>
</feature>
<gene>
    <name evidence="2" type="ordered locus">CHU_2247</name>
</gene>
<keyword evidence="1" id="KW-1133">Transmembrane helix</keyword>
<dbReference type="KEGG" id="chu:CHU_2247"/>
<evidence type="ECO:0000313" key="2">
    <source>
        <dbReference type="EMBL" id="ABG59510.1"/>
    </source>
</evidence>
<evidence type="ECO:0000313" key="3">
    <source>
        <dbReference type="Proteomes" id="UP000001822"/>
    </source>
</evidence>
<sequence length="415" mass="48373">MDIQELYVLLNHIGDNINTTPVIDFASMKGLHFCRWFIIEGLTDVSGRSYPDSLVYAAYYDGSEEDHLKELLDNCMSSIKLIYGYCKDFPGGTAATDSAIIRYFKKRMSKNQLLWPAYRGGTVEQIIGEQRVRDSIQIYLNKRLADNKINGLTPDEIKAGIVHYVQNDPSLKWALTKRADPPFGWKFMYYFKLVTKLLLIVLLLPILLIFFIPIWWLLLSRIFEKKDDKKRKQIVRTKTITDLLNKEDRVFMNQLTIYGCINRPYWYRLTTLKIGLWIFSLNGTYRSNKGKLSGIETIHFANWSLFNKGKNVMFLSNYDGAWQVYLSEFIDRSAMAMNLTFGTTANYPKTKRLLWEGAFDEQAFKTVVRNNQYPSQVFYSTYPYITMKNILNNSRIRKGLDGSSEESVSDWLKRL</sequence>
<dbReference type="EMBL" id="CP000383">
    <property type="protein sequence ID" value="ABG59510.1"/>
    <property type="molecule type" value="Genomic_DNA"/>
</dbReference>
<organism evidence="2 3">
    <name type="scientific">Cytophaga hutchinsonii (strain ATCC 33406 / DSM 1761 / CIP 103989 / NBRC 15051 / NCIMB 9469 / D465)</name>
    <dbReference type="NCBI Taxonomy" id="269798"/>
    <lineage>
        <taxon>Bacteria</taxon>
        <taxon>Pseudomonadati</taxon>
        <taxon>Bacteroidota</taxon>
        <taxon>Cytophagia</taxon>
        <taxon>Cytophagales</taxon>
        <taxon>Cytophagaceae</taxon>
        <taxon>Cytophaga</taxon>
    </lineage>
</organism>
<dbReference type="Proteomes" id="UP000001822">
    <property type="component" value="Chromosome"/>
</dbReference>
<reference evidence="2 3" key="1">
    <citation type="journal article" date="2007" name="Appl. Environ. Microbiol.">
        <title>Genome sequence of the cellulolytic gliding bacterium Cytophaga hutchinsonii.</title>
        <authorList>
            <person name="Xie G."/>
            <person name="Bruce D.C."/>
            <person name="Challacombe J.F."/>
            <person name="Chertkov O."/>
            <person name="Detter J.C."/>
            <person name="Gilna P."/>
            <person name="Han C.S."/>
            <person name="Lucas S."/>
            <person name="Misra M."/>
            <person name="Myers G.L."/>
            <person name="Richardson P."/>
            <person name="Tapia R."/>
            <person name="Thayer N."/>
            <person name="Thompson L.S."/>
            <person name="Brettin T.S."/>
            <person name="Henrissat B."/>
            <person name="Wilson D.B."/>
            <person name="McBride M.J."/>
        </authorList>
    </citation>
    <scope>NUCLEOTIDE SEQUENCE [LARGE SCALE GENOMIC DNA]</scope>
    <source>
        <strain evidence="3">ATCC 33406 / DSM 1761 / CIP 103989 / NBRC 15051 / NCIMB 9469 / D465</strain>
    </source>
</reference>
<evidence type="ECO:0000256" key="1">
    <source>
        <dbReference type="SAM" id="Phobius"/>
    </source>
</evidence>
<keyword evidence="3" id="KW-1185">Reference proteome</keyword>
<name>A0A6N4ST87_CYTH3</name>